<reference evidence="2 3" key="1">
    <citation type="journal article" date="2018" name="Biotechnol. Biofuels">
        <title>Integrative visual omics of the white-rot fungus Polyporus brumalis exposes the biotechnological potential of its oxidative enzymes for delignifying raw plant biomass.</title>
        <authorList>
            <person name="Miyauchi S."/>
            <person name="Rancon A."/>
            <person name="Drula E."/>
            <person name="Hage H."/>
            <person name="Chaduli D."/>
            <person name="Favel A."/>
            <person name="Grisel S."/>
            <person name="Henrissat B."/>
            <person name="Herpoel-Gimbert I."/>
            <person name="Ruiz-Duenas F.J."/>
            <person name="Chevret D."/>
            <person name="Hainaut M."/>
            <person name="Lin J."/>
            <person name="Wang M."/>
            <person name="Pangilinan J."/>
            <person name="Lipzen A."/>
            <person name="Lesage-Meessen L."/>
            <person name="Navarro D."/>
            <person name="Riley R."/>
            <person name="Grigoriev I.V."/>
            <person name="Zhou S."/>
            <person name="Raouche S."/>
            <person name="Rosso M.N."/>
        </authorList>
    </citation>
    <scope>NUCLEOTIDE SEQUENCE [LARGE SCALE GENOMIC DNA]</scope>
    <source>
        <strain evidence="2 3">BRFM 1820</strain>
    </source>
</reference>
<dbReference type="EMBL" id="KZ857408">
    <property type="protein sequence ID" value="RDX49008.1"/>
    <property type="molecule type" value="Genomic_DNA"/>
</dbReference>
<accession>A0A371D905</accession>
<proteinExistence type="predicted"/>
<keyword evidence="1" id="KW-0472">Membrane</keyword>
<feature type="transmembrane region" description="Helical" evidence="1">
    <location>
        <begin position="249"/>
        <end position="271"/>
    </location>
</feature>
<gene>
    <name evidence="2" type="ORF">OH76DRAFT_1483498</name>
</gene>
<organism evidence="2 3">
    <name type="scientific">Lentinus brumalis</name>
    <dbReference type="NCBI Taxonomy" id="2498619"/>
    <lineage>
        <taxon>Eukaryota</taxon>
        <taxon>Fungi</taxon>
        <taxon>Dikarya</taxon>
        <taxon>Basidiomycota</taxon>
        <taxon>Agaricomycotina</taxon>
        <taxon>Agaricomycetes</taxon>
        <taxon>Polyporales</taxon>
        <taxon>Polyporaceae</taxon>
        <taxon>Lentinus</taxon>
    </lineage>
</organism>
<evidence type="ECO:0000313" key="3">
    <source>
        <dbReference type="Proteomes" id="UP000256964"/>
    </source>
</evidence>
<feature type="transmembrane region" description="Helical" evidence="1">
    <location>
        <begin position="181"/>
        <end position="201"/>
    </location>
</feature>
<keyword evidence="3" id="KW-1185">Reference proteome</keyword>
<keyword evidence="1" id="KW-0812">Transmembrane</keyword>
<protein>
    <submittedName>
        <fullName evidence="2">Uncharacterized protein</fullName>
    </submittedName>
</protein>
<dbReference type="STRING" id="139420.A0A371D905"/>
<dbReference type="Proteomes" id="UP000256964">
    <property type="component" value="Unassembled WGS sequence"/>
</dbReference>
<feature type="transmembrane region" description="Helical" evidence="1">
    <location>
        <begin position="27"/>
        <end position="46"/>
    </location>
</feature>
<feature type="transmembrane region" description="Helical" evidence="1">
    <location>
        <begin position="151"/>
        <end position="175"/>
    </location>
</feature>
<dbReference type="AlphaFoldDB" id="A0A371D905"/>
<feature type="transmembrane region" description="Helical" evidence="1">
    <location>
        <begin position="66"/>
        <end position="84"/>
    </location>
</feature>
<sequence length="349" mass="38813">MLSLDVQPLYDDSYPHRVERDLLNSRIVALVLESMLYGVFTVTYCIGVGKLLRGNQPNRVLKRNRMLLVVNTVMFGLATTHFVLTTKTTMTGFVAIVVRGADKENVYDTFLQSTHFGSTPDIAQFYLHLRHADSHRRRVCRLFVVWNDKRAVIALPVILILIDTVSGYGCVSLGLMGKLVLSLAFFSFSFFTNMFCTDKVLHADWRFRSRVLFNLVRYRRVVEAIVQSAAIYSTASIALVVTSFLSPNIGYVACLSVFPQLIGVVFSLIVIHIARKSALSNPVNDQSPAWQDTPAVGAAINTKGHRRAMDLEMHPSAMTDSDGEGIIGVQREAAQYGHSTELASTEDTS</sequence>
<name>A0A371D905_9APHY</name>
<keyword evidence="1" id="KW-1133">Transmembrane helix</keyword>
<dbReference type="OrthoDB" id="2744308at2759"/>
<evidence type="ECO:0000256" key="1">
    <source>
        <dbReference type="SAM" id="Phobius"/>
    </source>
</evidence>
<evidence type="ECO:0000313" key="2">
    <source>
        <dbReference type="EMBL" id="RDX49008.1"/>
    </source>
</evidence>